<keyword evidence="1" id="KW-0472">Membrane</keyword>
<gene>
    <name evidence="2" type="ORF">OO013_01945</name>
</gene>
<proteinExistence type="predicted"/>
<keyword evidence="3" id="KW-1185">Reference proteome</keyword>
<name>A0ABT3RM14_9BACT</name>
<protein>
    <recommendedName>
        <fullName evidence="4">DUF2335 domain-containing protein</fullName>
    </recommendedName>
</protein>
<dbReference type="EMBL" id="JAPFQN010000002">
    <property type="protein sequence ID" value="MCX2742605.1"/>
    <property type="molecule type" value="Genomic_DNA"/>
</dbReference>
<comment type="caution">
    <text evidence="2">The sequence shown here is derived from an EMBL/GenBank/DDBJ whole genome shotgun (WGS) entry which is preliminary data.</text>
</comment>
<evidence type="ECO:0000313" key="3">
    <source>
        <dbReference type="Proteomes" id="UP001209885"/>
    </source>
</evidence>
<dbReference type="Proteomes" id="UP001209885">
    <property type="component" value="Unassembled WGS sequence"/>
</dbReference>
<evidence type="ECO:0000313" key="2">
    <source>
        <dbReference type="EMBL" id="MCX2742605.1"/>
    </source>
</evidence>
<evidence type="ECO:0000256" key="1">
    <source>
        <dbReference type="SAM" id="Phobius"/>
    </source>
</evidence>
<keyword evidence="1" id="KW-1133">Transmembrane helix</keyword>
<organism evidence="2 3">
    <name type="scientific">Mangrovivirga halotolerans</name>
    <dbReference type="NCBI Taxonomy" id="2993936"/>
    <lineage>
        <taxon>Bacteria</taxon>
        <taxon>Pseudomonadati</taxon>
        <taxon>Bacteroidota</taxon>
        <taxon>Cytophagia</taxon>
        <taxon>Cytophagales</taxon>
        <taxon>Mangrovivirgaceae</taxon>
        <taxon>Mangrovivirga</taxon>
    </lineage>
</organism>
<sequence length="116" mass="13293">MSRARIIDIYMAELKKPGSHIDLIKKDMESKGLPEDEVRAIIKYIDAQIKKKAQTDVENKKANRILLWGIILFFSGLITSFMIYQDIHLNSPYSIIMYSPLIIGMLLIIKGIIAKK</sequence>
<reference evidence="2 3" key="1">
    <citation type="submission" date="2022-11" db="EMBL/GenBank/DDBJ databases">
        <title>The characterization of three novel Bacteroidetes species and genomic analysis of their roles in tidal elemental geochemical cycles.</title>
        <authorList>
            <person name="Ma K."/>
        </authorList>
    </citation>
    <scope>NUCLEOTIDE SEQUENCE [LARGE SCALE GENOMIC DNA]</scope>
    <source>
        <strain evidence="2 3">M17</strain>
    </source>
</reference>
<keyword evidence="1" id="KW-0812">Transmembrane</keyword>
<dbReference type="RefSeq" id="WP_266054888.1">
    <property type="nucleotide sequence ID" value="NZ_JAPFQN010000002.1"/>
</dbReference>
<feature type="transmembrane region" description="Helical" evidence="1">
    <location>
        <begin position="65"/>
        <end position="83"/>
    </location>
</feature>
<evidence type="ECO:0008006" key="4">
    <source>
        <dbReference type="Google" id="ProtNLM"/>
    </source>
</evidence>
<feature type="transmembrane region" description="Helical" evidence="1">
    <location>
        <begin position="95"/>
        <end position="113"/>
    </location>
</feature>
<accession>A0ABT3RM14</accession>